<keyword evidence="1" id="KW-0472">Membrane</keyword>
<proteinExistence type="predicted"/>
<reference evidence="2 3" key="1">
    <citation type="submission" date="2023-07" db="EMBL/GenBank/DDBJ databases">
        <title>Sequencing the genomes of 1000 actinobacteria strains.</title>
        <authorList>
            <person name="Klenk H.-P."/>
        </authorList>
    </citation>
    <scope>NUCLEOTIDE SEQUENCE [LARGE SCALE GENOMIC DNA]</scope>
    <source>
        <strain evidence="2 3">DSM 19515</strain>
    </source>
</reference>
<evidence type="ECO:0008006" key="4">
    <source>
        <dbReference type="Google" id="ProtNLM"/>
    </source>
</evidence>
<gene>
    <name evidence="2" type="ORF">J2S45_000947</name>
</gene>
<dbReference type="Proteomes" id="UP001230145">
    <property type="component" value="Unassembled WGS sequence"/>
</dbReference>
<comment type="caution">
    <text evidence="2">The sequence shown here is derived from an EMBL/GenBank/DDBJ whole genome shotgun (WGS) entry which is preliminary data.</text>
</comment>
<evidence type="ECO:0000313" key="2">
    <source>
        <dbReference type="EMBL" id="MDP9832268.1"/>
    </source>
</evidence>
<keyword evidence="1" id="KW-1133">Transmembrane helix</keyword>
<evidence type="ECO:0000313" key="3">
    <source>
        <dbReference type="Proteomes" id="UP001230145"/>
    </source>
</evidence>
<feature type="transmembrane region" description="Helical" evidence="1">
    <location>
        <begin position="6"/>
        <end position="25"/>
    </location>
</feature>
<evidence type="ECO:0000256" key="1">
    <source>
        <dbReference type="SAM" id="Phobius"/>
    </source>
</evidence>
<keyword evidence="3" id="KW-1185">Reference proteome</keyword>
<organism evidence="2 3">
    <name type="scientific">Trueperella abortisuis</name>
    <dbReference type="NCBI Taxonomy" id="445930"/>
    <lineage>
        <taxon>Bacteria</taxon>
        <taxon>Bacillati</taxon>
        <taxon>Actinomycetota</taxon>
        <taxon>Actinomycetes</taxon>
        <taxon>Actinomycetales</taxon>
        <taxon>Actinomycetaceae</taxon>
        <taxon>Trueperella</taxon>
    </lineage>
</organism>
<dbReference type="RefSeq" id="WP_296929083.1">
    <property type="nucleotide sequence ID" value="NZ_JAUSQL010000001.1"/>
</dbReference>
<protein>
    <recommendedName>
        <fullName evidence="4">Nuclear transport factor 2 family protein</fullName>
    </recommendedName>
</protein>
<sequence>MRDVPWWGVWVIVLAVVAGFSVGMAPDRTDWKAFAQSMVDARNAAIVDQDWEALWALTVEGSPARAEDEELRAWMEGNDVRVEAVVTEVISANVSESSGPILEVVSYQSGAHIQGSDSANESPRICRRWTIQGEKIFRVRPCLGQNAVTG</sequence>
<name>A0ABT9PHT4_9ACTO</name>
<dbReference type="EMBL" id="JAUSQL010000001">
    <property type="protein sequence ID" value="MDP9832268.1"/>
    <property type="molecule type" value="Genomic_DNA"/>
</dbReference>
<accession>A0ABT9PHT4</accession>
<keyword evidence="1" id="KW-0812">Transmembrane</keyword>